<organism evidence="2 3">
    <name type="scientific">Brassica cretica</name>
    <name type="common">Mustard</name>
    <dbReference type="NCBI Taxonomy" id="69181"/>
    <lineage>
        <taxon>Eukaryota</taxon>
        <taxon>Viridiplantae</taxon>
        <taxon>Streptophyta</taxon>
        <taxon>Embryophyta</taxon>
        <taxon>Tracheophyta</taxon>
        <taxon>Spermatophyta</taxon>
        <taxon>Magnoliopsida</taxon>
        <taxon>eudicotyledons</taxon>
        <taxon>Gunneridae</taxon>
        <taxon>Pentapetalae</taxon>
        <taxon>rosids</taxon>
        <taxon>malvids</taxon>
        <taxon>Brassicales</taxon>
        <taxon>Brassicaceae</taxon>
        <taxon>Brassiceae</taxon>
        <taxon>Brassica</taxon>
    </lineage>
</organism>
<feature type="compositionally biased region" description="Basic and acidic residues" evidence="1">
    <location>
        <begin position="234"/>
        <end position="249"/>
    </location>
</feature>
<sequence length="305" mass="34509">MCGLNPDEITPAWKTKRKEKSGALMWILAVRPNLRMKMQTCIHVVQGAVRLKTIPSSITLGPNKRKLSSGTNRKNWPRSKLRTLAGNADKSKFRRWITLDKPRTIQDVLHKATNYIIIEEETKVLLQKLRLTKTSSKDPRSDQKSKKKNPPNDKNVHHGEEETHGAHNYAINAGSEQGRMTSNTCTQNLNYDENAFCDFNQARGHSTVNCKVLGTRLAAKLLAGEIAEVSSVKDLVRDSDRPPRNDKPPQTENSLQGNQSGEKRGRRQDDKGNDNNGQESLLKQRPGNSQFQSPMFQPNRRRKAR</sequence>
<dbReference type="AlphaFoldDB" id="A0A8S9QAH1"/>
<evidence type="ECO:0000313" key="2">
    <source>
        <dbReference type="EMBL" id="KAF3538836.1"/>
    </source>
</evidence>
<evidence type="ECO:0000313" key="3">
    <source>
        <dbReference type="Proteomes" id="UP000712600"/>
    </source>
</evidence>
<comment type="caution">
    <text evidence="2">The sequence shown here is derived from an EMBL/GenBank/DDBJ whole genome shotgun (WGS) entry which is preliminary data.</text>
</comment>
<dbReference type="EMBL" id="QGKX02001290">
    <property type="protein sequence ID" value="KAF3538836.1"/>
    <property type="molecule type" value="Genomic_DNA"/>
</dbReference>
<feature type="region of interest" description="Disordered" evidence="1">
    <location>
        <begin position="131"/>
        <end position="164"/>
    </location>
</feature>
<feature type="compositionally biased region" description="Basic and acidic residues" evidence="1">
    <location>
        <begin position="135"/>
        <end position="164"/>
    </location>
</feature>
<gene>
    <name evidence="2" type="ORF">F2Q69_00022995</name>
</gene>
<feature type="compositionally biased region" description="Polar residues" evidence="1">
    <location>
        <begin position="274"/>
        <end position="296"/>
    </location>
</feature>
<accession>A0A8S9QAH1</accession>
<dbReference type="Proteomes" id="UP000712600">
    <property type="component" value="Unassembled WGS sequence"/>
</dbReference>
<evidence type="ECO:0000256" key="1">
    <source>
        <dbReference type="SAM" id="MobiDB-lite"/>
    </source>
</evidence>
<feature type="region of interest" description="Disordered" evidence="1">
    <location>
        <begin position="234"/>
        <end position="305"/>
    </location>
</feature>
<name>A0A8S9QAH1_BRACR</name>
<feature type="compositionally biased region" description="Polar residues" evidence="1">
    <location>
        <begin position="250"/>
        <end position="260"/>
    </location>
</feature>
<feature type="compositionally biased region" description="Basic and acidic residues" evidence="1">
    <location>
        <begin position="261"/>
        <end position="273"/>
    </location>
</feature>
<proteinExistence type="predicted"/>
<reference evidence="2" key="1">
    <citation type="submission" date="2019-12" db="EMBL/GenBank/DDBJ databases">
        <title>Genome sequencing and annotation of Brassica cretica.</title>
        <authorList>
            <person name="Studholme D.J."/>
            <person name="Sarris P."/>
        </authorList>
    </citation>
    <scope>NUCLEOTIDE SEQUENCE</scope>
    <source>
        <strain evidence="2">PFS-109/04</strain>
        <tissue evidence="2">Leaf</tissue>
    </source>
</reference>
<protein>
    <submittedName>
        <fullName evidence="2">Uncharacterized protein</fullName>
    </submittedName>
</protein>